<feature type="transmembrane region" description="Helical" evidence="1">
    <location>
        <begin position="45"/>
        <end position="66"/>
    </location>
</feature>
<keyword evidence="1" id="KW-0472">Membrane</keyword>
<proteinExistence type="predicted"/>
<dbReference type="SUPFAM" id="SSF54523">
    <property type="entry name" value="Pili subunits"/>
    <property type="match status" value="1"/>
</dbReference>
<gene>
    <name evidence="2" type="ORF">A2Y62_19175</name>
</gene>
<organism evidence="2 3">
    <name type="scientific">Candidatus Fischerbacteria bacterium RBG_13_37_8</name>
    <dbReference type="NCBI Taxonomy" id="1817863"/>
    <lineage>
        <taxon>Bacteria</taxon>
        <taxon>Candidatus Fischeribacteriota</taxon>
    </lineage>
</organism>
<sequence length="288" mass="32480">MRDATRKRPAFISALAVLNFCVAALWLIIAIIFLVEQISGLSENLLLIIICLVLATIHFFCGYWLWILQNRGRILQLVLAFAGLLFFPFGTFLSIIILMRLYKGGMKLLFSAKKSEEFSEQEMVTLKTVSEQKSLSSAVLAVILAGLNLFTLLAIWLPSSPGVVRTAHQKRTIADMRAIITGLSAYEVDYKMFPKVNSIGELERILEPVYLGDMPHIDGWGNEFRFQSWQENPASKGPDSYIIASAGQAGKWENESLDQYKPGIIQSYKNDIVVKNGVFIRRPEWLKD</sequence>
<dbReference type="STRING" id="1817863.A2Y62_19175"/>
<feature type="transmembrane region" description="Helical" evidence="1">
    <location>
        <begin position="12"/>
        <end position="33"/>
    </location>
</feature>
<dbReference type="InterPro" id="IPR045584">
    <property type="entry name" value="Pilin-like"/>
</dbReference>
<dbReference type="AlphaFoldDB" id="A0A1F5VR21"/>
<comment type="caution">
    <text evidence="2">The sequence shown here is derived from an EMBL/GenBank/DDBJ whole genome shotgun (WGS) entry which is preliminary data.</text>
</comment>
<accession>A0A1F5VR21</accession>
<evidence type="ECO:0000256" key="1">
    <source>
        <dbReference type="SAM" id="Phobius"/>
    </source>
</evidence>
<protein>
    <recommendedName>
        <fullName evidence="4">Type II secretion system protein GspG C-terminal domain-containing protein</fullName>
    </recommendedName>
</protein>
<keyword evidence="1" id="KW-1133">Transmembrane helix</keyword>
<evidence type="ECO:0000313" key="3">
    <source>
        <dbReference type="Proteomes" id="UP000178943"/>
    </source>
</evidence>
<keyword evidence="1" id="KW-0812">Transmembrane</keyword>
<dbReference type="Proteomes" id="UP000178943">
    <property type="component" value="Unassembled WGS sequence"/>
</dbReference>
<name>A0A1F5VR21_9BACT</name>
<dbReference type="Gene3D" id="3.30.700.10">
    <property type="entry name" value="Glycoprotein, Type 4 Pilin"/>
    <property type="match status" value="1"/>
</dbReference>
<feature type="transmembrane region" description="Helical" evidence="1">
    <location>
        <begin position="135"/>
        <end position="157"/>
    </location>
</feature>
<evidence type="ECO:0008006" key="4">
    <source>
        <dbReference type="Google" id="ProtNLM"/>
    </source>
</evidence>
<dbReference type="EMBL" id="MFGW01000103">
    <property type="protein sequence ID" value="OGF65833.1"/>
    <property type="molecule type" value="Genomic_DNA"/>
</dbReference>
<reference evidence="2 3" key="1">
    <citation type="journal article" date="2016" name="Nat. Commun.">
        <title>Thousands of microbial genomes shed light on interconnected biogeochemical processes in an aquifer system.</title>
        <authorList>
            <person name="Anantharaman K."/>
            <person name="Brown C.T."/>
            <person name="Hug L.A."/>
            <person name="Sharon I."/>
            <person name="Castelle C.J."/>
            <person name="Probst A.J."/>
            <person name="Thomas B.C."/>
            <person name="Singh A."/>
            <person name="Wilkins M.J."/>
            <person name="Karaoz U."/>
            <person name="Brodie E.L."/>
            <person name="Williams K.H."/>
            <person name="Hubbard S.S."/>
            <person name="Banfield J.F."/>
        </authorList>
    </citation>
    <scope>NUCLEOTIDE SEQUENCE [LARGE SCALE GENOMIC DNA]</scope>
</reference>
<evidence type="ECO:0000313" key="2">
    <source>
        <dbReference type="EMBL" id="OGF65833.1"/>
    </source>
</evidence>
<feature type="transmembrane region" description="Helical" evidence="1">
    <location>
        <begin position="78"/>
        <end position="102"/>
    </location>
</feature>